<dbReference type="EMBL" id="JBANAX010000719">
    <property type="protein sequence ID" value="KAL1195750.1"/>
    <property type="molecule type" value="Genomic_DNA"/>
</dbReference>
<evidence type="ECO:0000313" key="4">
    <source>
        <dbReference type="Proteomes" id="UP001558713"/>
    </source>
</evidence>
<keyword evidence="4" id="KW-1185">Reference proteome</keyword>
<dbReference type="Proteomes" id="UP001558713">
    <property type="component" value="Unassembled WGS sequence"/>
</dbReference>
<name>A0ABD1A368_CARAN</name>
<proteinExistence type="inferred from homology"/>
<protein>
    <submittedName>
        <fullName evidence="3">Protein trichome birefringence-like 11</fullName>
    </submittedName>
</protein>
<dbReference type="InterPro" id="IPR026057">
    <property type="entry name" value="TBL_C"/>
</dbReference>
<comment type="caution">
    <text evidence="3">The sequence shown here is derived from an EMBL/GenBank/DDBJ whole genome shotgun (WGS) entry which is preliminary data.</text>
</comment>
<accession>A0ABD1A368</accession>
<feature type="domain" description="Trichome birefringence-like C-terminal" evidence="2">
    <location>
        <begin position="39"/>
        <end position="83"/>
    </location>
</feature>
<dbReference type="Pfam" id="PF13839">
    <property type="entry name" value="PC-Esterase"/>
    <property type="match status" value="1"/>
</dbReference>
<evidence type="ECO:0000313" key="3">
    <source>
        <dbReference type="EMBL" id="KAL1195750.1"/>
    </source>
</evidence>
<reference evidence="3 4" key="1">
    <citation type="submission" date="2024-04" db="EMBL/GenBank/DDBJ databases">
        <title>Genome assembly C_amara_ONT_v2.</title>
        <authorList>
            <person name="Yant L."/>
            <person name="Moore C."/>
            <person name="Slenker M."/>
        </authorList>
    </citation>
    <scope>NUCLEOTIDE SEQUENCE [LARGE SCALE GENOMIC DNA]</scope>
    <source>
        <tissue evidence="3">Leaf</tissue>
    </source>
</reference>
<comment type="similarity">
    <text evidence="1">Belongs to the PC-esterase family. TBL subfamily.</text>
</comment>
<organism evidence="3 4">
    <name type="scientific">Cardamine amara subsp. amara</name>
    <dbReference type="NCBI Taxonomy" id="228776"/>
    <lineage>
        <taxon>Eukaryota</taxon>
        <taxon>Viridiplantae</taxon>
        <taxon>Streptophyta</taxon>
        <taxon>Embryophyta</taxon>
        <taxon>Tracheophyta</taxon>
        <taxon>Spermatophyta</taxon>
        <taxon>Magnoliopsida</taxon>
        <taxon>eudicotyledons</taxon>
        <taxon>Gunneridae</taxon>
        <taxon>Pentapetalae</taxon>
        <taxon>rosids</taxon>
        <taxon>malvids</taxon>
        <taxon>Brassicales</taxon>
        <taxon>Brassicaceae</taxon>
        <taxon>Cardamineae</taxon>
        <taxon>Cardamine</taxon>
    </lineage>
</organism>
<evidence type="ECO:0000256" key="1">
    <source>
        <dbReference type="ARBA" id="ARBA00007727"/>
    </source>
</evidence>
<gene>
    <name evidence="3" type="ORF">V5N11_000220</name>
</gene>
<dbReference type="AlphaFoldDB" id="A0ABD1A368"/>
<evidence type="ECO:0000259" key="2">
    <source>
        <dbReference type="Pfam" id="PF13839"/>
    </source>
</evidence>
<sequence>MPLVEQIGASPSPNRRVSNAKSEGFLHQIRGVSSAISFSRFDSKLIVEKLRNKGLVFVGDSIGIKKWECYLCMVASAIKNNNLVRRGC</sequence>